<feature type="signal peptide" evidence="1">
    <location>
        <begin position="1"/>
        <end position="27"/>
    </location>
</feature>
<protein>
    <recommendedName>
        <fullName evidence="4">Plant thionin family protein</fullName>
    </recommendedName>
</protein>
<dbReference type="PANTHER" id="PTHR31710">
    <property type="entry name" value="GB|AAF16529.1-RELATED"/>
    <property type="match status" value="1"/>
</dbReference>
<organism evidence="2 3">
    <name type="scientific">Arabidopsis thaliana x Arabidopsis arenosa</name>
    <dbReference type="NCBI Taxonomy" id="1240361"/>
    <lineage>
        <taxon>Eukaryota</taxon>
        <taxon>Viridiplantae</taxon>
        <taxon>Streptophyta</taxon>
        <taxon>Embryophyta</taxon>
        <taxon>Tracheophyta</taxon>
        <taxon>Spermatophyta</taxon>
        <taxon>Magnoliopsida</taxon>
        <taxon>eudicotyledons</taxon>
        <taxon>Gunneridae</taxon>
        <taxon>Pentapetalae</taxon>
        <taxon>rosids</taxon>
        <taxon>malvids</taxon>
        <taxon>Brassicales</taxon>
        <taxon>Brassicaceae</taxon>
        <taxon>Camelineae</taxon>
        <taxon>Arabidopsis</taxon>
    </lineage>
</organism>
<dbReference type="PANTHER" id="PTHR31710:SF39">
    <property type="entry name" value="PLANT THIONIN FAMILY PROTEIN"/>
    <property type="match status" value="1"/>
</dbReference>
<evidence type="ECO:0000313" key="2">
    <source>
        <dbReference type="EMBL" id="KAG7592555.1"/>
    </source>
</evidence>
<evidence type="ECO:0000256" key="1">
    <source>
        <dbReference type="SAM" id="SignalP"/>
    </source>
</evidence>
<keyword evidence="1" id="KW-0732">Signal</keyword>
<keyword evidence="3" id="KW-1185">Reference proteome</keyword>
<proteinExistence type="predicted"/>
<evidence type="ECO:0008006" key="4">
    <source>
        <dbReference type="Google" id="ProtNLM"/>
    </source>
</evidence>
<name>A0A8T2BZZ6_9BRAS</name>
<gene>
    <name evidence="2" type="ORF">ISN45_Aa01g014270</name>
</gene>
<feature type="chain" id="PRO_5035825374" description="Plant thionin family protein" evidence="1">
    <location>
        <begin position="28"/>
        <end position="93"/>
    </location>
</feature>
<sequence length="93" mass="10077">MAAPMSKTICSVLMIAILFATMFSAHSNSIDVCVKDCVVNVCMKASKKATPAICDNPCKIMCDPMNGGLYIAPRGNGGPIKRFCRRFSWICNP</sequence>
<evidence type="ECO:0000313" key="3">
    <source>
        <dbReference type="Proteomes" id="UP000694240"/>
    </source>
</evidence>
<dbReference type="EMBL" id="JAEFBK010000006">
    <property type="protein sequence ID" value="KAG7592555.1"/>
    <property type="molecule type" value="Genomic_DNA"/>
</dbReference>
<comment type="caution">
    <text evidence="2">The sequence shown here is derived from an EMBL/GenBank/DDBJ whole genome shotgun (WGS) entry which is preliminary data.</text>
</comment>
<dbReference type="Proteomes" id="UP000694240">
    <property type="component" value="Chromosome 6"/>
</dbReference>
<reference evidence="2 3" key="1">
    <citation type="submission" date="2020-12" db="EMBL/GenBank/DDBJ databases">
        <title>Concerted genomic and epigenomic changes stabilize Arabidopsis allopolyploids.</title>
        <authorList>
            <person name="Chen Z."/>
        </authorList>
    </citation>
    <scope>NUCLEOTIDE SEQUENCE [LARGE SCALE GENOMIC DNA]</scope>
    <source>
        <strain evidence="2">Allo738</strain>
        <tissue evidence="2">Leaf</tissue>
    </source>
</reference>
<dbReference type="AlphaFoldDB" id="A0A8T2BZZ6"/>
<accession>A0A8T2BZZ6</accession>